<feature type="compositionally biased region" description="Low complexity" evidence="1">
    <location>
        <begin position="357"/>
        <end position="391"/>
    </location>
</feature>
<gene>
    <name evidence="4" type="ORF">NGB36_11440</name>
</gene>
<evidence type="ECO:0000313" key="4">
    <source>
        <dbReference type="EMBL" id="MCQ4081195.1"/>
    </source>
</evidence>
<name>A0ABT1PU28_9ACTN</name>
<dbReference type="RefSeq" id="WP_255920112.1">
    <property type="nucleotide sequence ID" value="NZ_JANFNG010000007.1"/>
</dbReference>
<keyword evidence="2" id="KW-1133">Transmembrane helix</keyword>
<dbReference type="Proteomes" id="UP001057702">
    <property type="component" value="Unassembled WGS sequence"/>
</dbReference>
<feature type="transmembrane region" description="Helical" evidence="2">
    <location>
        <begin position="114"/>
        <end position="134"/>
    </location>
</feature>
<protein>
    <submittedName>
        <fullName evidence="4">DUF5667 domain-containing protein</fullName>
    </submittedName>
</protein>
<dbReference type="InterPro" id="IPR043725">
    <property type="entry name" value="DUF5667"/>
</dbReference>
<comment type="caution">
    <text evidence="4">The sequence shown here is derived from an EMBL/GenBank/DDBJ whole genome shotgun (WGS) entry which is preliminary data.</text>
</comment>
<feature type="region of interest" description="Disordered" evidence="1">
    <location>
        <begin position="279"/>
        <end position="400"/>
    </location>
</feature>
<evidence type="ECO:0000313" key="5">
    <source>
        <dbReference type="Proteomes" id="UP001057702"/>
    </source>
</evidence>
<evidence type="ECO:0000259" key="3">
    <source>
        <dbReference type="Pfam" id="PF18915"/>
    </source>
</evidence>
<sequence>MIGQATAHRRANAFAKALEGSGERETHAADRRADPAQERLLAMASALADVPKPDLAPEVKTVQRAQLIAAMEAAIADGTLDTSGRVPEQRKGPGAHRAVGLRRLRPRSRWSRRLAAGGLTVGVAAGAFGGVAAASTNALPGDTLYGLKRGMEDLRLGMANDDAGRGRVLLDMASTRMQEARRLMERGRSGPLDADSVREVGRALVGMHKEAAEGHRLLSGAYQRNGSLTSIEALNDFSRTNGSTWGQLRRQLPPQLHEVGAQVTSVFDAIEREVAPLQSLLPPAPGSGSRHHHSDTGSGEGGSFSNGTGHPSSGSGAGSHSGASGHGKNTAPSPTDGTGGAGQGLIGGSGLLNNPAPSVSPSSSSGKSSSGQPSQPGVTIPPLLPGILPGIGITGGDSSK</sequence>
<dbReference type="EMBL" id="JANFNG010000007">
    <property type="protein sequence ID" value="MCQ4081195.1"/>
    <property type="molecule type" value="Genomic_DNA"/>
</dbReference>
<evidence type="ECO:0000256" key="1">
    <source>
        <dbReference type="SAM" id="MobiDB-lite"/>
    </source>
</evidence>
<reference evidence="4" key="1">
    <citation type="submission" date="2022-06" db="EMBL/GenBank/DDBJ databases">
        <title>Draft genome sequence of Streptomyces sp. RB6PN25 isolated from peat swamp forest in Thailand.</title>
        <authorList>
            <person name="Duangmal K."/>
            <person name="Klaysubun C."/>
        </authorList>
    </citation>
    <scope>NUCLEOTIDE SEQUENCE</scope>
    <source>
        <strain evidence="4">RB6PN25</strain>
    </source>
</reference>
<keyword evidence="2" id="KW-0472">Membrane</keyword>
<feature type="domain" description="DUF5667" evidence="3">
    <location>
        <begin position="138"/>
        <end position="231"/>
    </location>
</feature>
<accession>A0ABT1PU28</accession>
<evidence type="ECO:0000256" key="2">
    <source>
        <dbReference type="SAM" id="Phobius"/>
    </source>
</evidence>
<keyword evidence="5" id="KW-1185">Reference proteome</keyword>
<feature type="compositionally biased region" description="Gly residues" evidence="1">
    <location>
        <begin position="337"/>
        <end position="350"/>
    </location>
</feature>
<feature type="compositionally biased region" description="Low complexity" evidence="1">
    <location>
        <begin position="312"/>
        <end position="327"/>
    </location>
</feature>
<organism evidence="4 5">
    <name type="scientific">Streptomyces humicola</name>
    <dbReference type="NCBI Taxonomy" id="2953240"/>
    <lineage>
        <taxon>Bacteria</taxon>
        <taxon>Bacillati</taxon>
        <taxon>Actinomycetota</taxon>
        <taxon>Actinomycetes</taxon>
        <taxon>Kitasatosporales</taxon>
        <taxon>Streptomycetaceae</taxon>
        <taxon>Streptomyces</taxon>
    </lineage>
</organism>
<dbReference type="Pfam" id="PF18915">
    <property type="entry name" value="DUF5667"/>
    <property type="match status" value="1"/>
</dbReference>
<keyword evidence="2" id="KW-0812">Transmembrane</keyword>
<proteinExistence type="predicted"/>